<dbReference type="HOGENOM" id="CLU_2798886_0_0_1"/>
<dbReference type="Gramene" id="PGSC0003DMT400019820">
    <property type="protein sequence ID" value="PGSC0003DMT400019820"/>
    <property type="gene ID" value="PGSC0003DMG400007663"/>
</dbReference>
<dbReference type="InParanoid" id="M1ACM2"/>
<protein>
    <submittedName>
        <fullName evidence="1">Uncharacterized protein</fullName>
    </submittedName>
</protein>
<dbReference type="Proteomes" id="UP000011115">
    <property type="component" value="Unassembled WGS sequence"/>
</dbReference>
<sequence>MILIELPKYLSPFKHILLLSSSSTTAPTPEWQQEVASMKSQLNALLSLYQRNTRNILEDFAHLFPHPP</sequence>
<dbReference type="PaxDb" id="4113-PGSC0003DMT400019820"/>
<proteinExistence type="predicted"/>
<reference evidence="1" key="2">
    <citation type="submission" date="2015-06" db="UniProtKB">
        <authorList>
            <consortium name="EnsemblPlants"/>
        </authorList>
    </citation>
    <scope>IDENTIFICATION</scope>
    <source>
        <strain evidence="1">DM1-3 516 R44</strain>
    </source>
</reference>
<evidence type="ECO:0000313" key="1">
    <source>
        <dbReference type="EnsemblPlants" id="PGSC0003DMT400019820"/>
    </source>
</evidence>
<dbReference type="EnsemblPlants" id="PGSC0003DMT400019820">
    <property type="protein sequence ID" value="PGSC0003DMT400019820"/>
    <property type="gene ID" value="PGSC0003DMG400007663"/>
</dbReference>
<keyword evidence="2" id="KW-1185">Reference proteome</keyword>
<dbReference type="AlphaFoldDB" id="M1ACM2"/>
<evidence type="ECO:0000313" key="2">
    <source>
        <dbReference type="Proteomes" id="UP000011115"/>
    </source>
</evidence>
<reference evidence="2" key="1">
    <citation type="journal article" date="2011" name="Nature">
        <title>Genome sequence and analysis of the tuber crop potato.</title>
        <authorList>
            <consortium name="The Potato Genome Sequencing Consortium"/>
        </authorList>
    </citation>
    <scope>NUCLEOTIDE SEQUENCE [LARGE SCALE GENOMIC DNA]</scope>
    <source>
        <strain evidence="2">cv. DM1-3 516 R44</strain>
    </source>
</reference>
<organism evidence="1 2">
    <name type="scientific">Solanum tuberosum</name>
    <name type="common">Potato</name>
    <dbReference type="NCBI Taxonomy" id="4113"/>
    <lineage>
        <taxon>Eukaryota</taxon>
        <taxon>Viridiplantae</taxon>
        <taxon>Streptophyta</taxon>
        <taxon>Embryophyta</taxon>
        <taxon>Tracheophyta</taxon>
        <taxon>Spermatophyta</taxon>
        <taxon>Magnoliopsida</taxon>
        <taxon>eudicotyledons</taxon>
        <taxon>Gunneridae</taxon>
        <taxon>Pentapetalae</taxon>
        <taxon>asterids</taxon>
        <taxon>lamiids</taxon>
        <taxon>Solanales</taxon>
        <taxon>Solanaceae</taxon>
        <taxon>Solanoideae</taxon>
        <taxon>Solaneae</taxon>
        <taxon>Solanum</taxon>
    </lineage>
</organism>
<name>M1ACM2_SOLTU</name>
<accession>M1ACM2</accession>